<dbReference type="PANTHER" id="PTHR43721:SF9">
    <property type="entry name" value="GTP-BINDING PROTEIN 1"/>
    <property type="match status" value="1"/>
</dbReference>
<protein>
    <recommendedName>
        <fullName evidence="2">Tr-type G domain-containing protein</fullName>
    </recommendedName>
</protein>
<dbReference type="InterPro" id="IPR000795">
    <property type="entry name" value="T_Tr_GTP-bd_dom"/>
</dbReference>
<dbReference type="Proteomes" id="UP001150538">
    <property type="component" value="Unassembled WGS sequence"/>
</dbReference>
<dbReference type="AlphaFoldDB" id="A0A9W8A0I9"/>
<dbReference type="EMBL" id="JANBPU010000075">
    <property type="protein sequence ID" value="KAJ1917313.1"/>
    <property type="molecule type" value="Genomic_DNA"/>
</dbReference>
<dbReference type="PANTHER" id="PTHR43721">
    <property type="entry name" value="ELONGATION FACTOR TU-RELATED"/>
    <property type="match status" value="1"/>
</dbReference>
<gene>
    <name evidence="3" type="ORF">H4219_003272</name>
</gene>
<dbReference type="Gene3D" id="3.40.50.300">
    <property type="entry name" value="P-loop containing nucleotide triphosphate hydrolases"/>
    <property type="match status" value="1"/>
</dbReference>
<proteinExistence type="predicted"/>
<dbReference type="GO" id="GO:0003924">
    <property type="term" value="F:GTPase activity"/>
    <property type="evidence" value="ECO:0007669"/>
    <property type="project" value="InterPro"/>
</dbReference>
<evidence type="ECO:0000313" key="4">
    <source>
        <dbReference type="Proteomes" id="UP001150538"/>
    </source>
</evidence>
<evidence type="ECO:0000259" key="2">
    <source>
        <dbReference type="Pfam" id="PF00009"/>
    </source>
</evidence>
<accession>A0A9W8A0I9</accession>
<comment type="caution">
    <text evidence="3">The sequence shown here is derived from an EMBL/GenBank/DDBJ whole genome shotgun (WGS) entry which is preliminary data.</text>
</comment>
<evidence type="ECO:0000313" key="3">
    <source>
        <dbReference type="EMBL" id="KAJ1917313.1"/>
    </source>
</evidence>
<keyword evidence="4" id="KW-1185">Reference proteome</keyword>
<dbReference type="GO" id="GO:0005525">
    <property type="term" value="F:GTP binding"/>
    <property type="evidence" value="ECO:0007669"/>
    <property type="project" value="InterPro"/>
</dbReference>
<feature type="region of interest" description="Disordered" evidence="1">
    <location>
        <begin position="681"/>
        <end position="702"/>
    </location>
</feature>
<dbReference type="Pfam" id="PF00009">
    <property type="entry name" value="GTP_EFTU"/>
    <property type="match status" value="1"/>
</dbReference>
<feature type="compositionally biased region" description="Basic and acidic residues" evidence="1">
    <location>
        <begin position="692"/>
        <end position="701"/>
    </location>
</feature>
<reference evidence="3" key="1">
    <citation type="submission" date="2022-07" db="EMBL/GenBank/DDBJ databases">
        <title>Phylogenomic reconstructions and comparative analyses of Kickxellomycotina fungi.</title>
        <authorList>
            <person name="Reynolds N.K."/>
            <person name="Stajich J.E."/>
            <person name="Barry K."/>
            <person name="Grigoriev I.V."/>
            <person name="Crous P."/>
            <person name="Smith M.E."/>
        </authorList>
    </citation>
    <scope>NUCLEOTIDE SEQUENCE</scope>
    <source>
        <strain evidence="3">NBRC 100468</strain>
    </source>
</reference>
<dbReference type="InterPro" id="IPR050055">
    <property type="entry name" value="EF-Tu_GTPase"/>
</dbReference>
<dbReference type="InterPro" id="IPR027417">
    <property type="entry name" value="P-loop_NTPase"/>
</dbReference>
<name>A0A9W8A0I9_9FUNG</name>
<dbReference type="GO" id="GO:0003746">
    <property type="term" value="F:translation elongation factor activity"/>
    <property type="evidence" value="ECO:0007669"/>
    <property type="project" value="TreeGrafter"/>
</dbReference>
<evidence type="ECO:0000256" key="1">
    <source>
        <dbReference type="SAM" id="MobiDB-lite"/>
    </source>
</evidence>
<feature type="domain" description="Tr-type G" evidence="2">
    <location>
        <begin position="146"/>
        <end position="326"/>
    </location>
</feature>
<dbReference type="OrthoDB" id="248233at2759"/>
<dbReference type="SUPFAM" id="SSF52540">
    <property type="entry name" value="P-loop containing nucleoside triphosphate hydrolases"/>
    <property type="match status" value="1"/>
</dbReference>
<organism evidence="3 4">
    <name type="scientific">Mycoemilia scoparia</name>
    <dbReference type="NCBI Taxonomy" id="417184"/>
    <lineage>
        <taxon>Eukaryota</taxon>
        <taxon>Fungi</taxon>
        <taxon>Fungi incertae sedis</taxon>
        <taxon>Zoopagomycota</taxon>
        <taxon>Kickxellomycotina</taxon>
        <taxon>Kickxellomycetes</taxon>
        <taxon>Kickxellales</taxon>
        <taxon>Kickxellaceae</taxon>
        <taxon>Mycoemilia</taxon>
    </lineage>
</organism>
<sequence length="769" mass="85480">MLVDIKSSRLMHLATQLQGRVDQGNGKAYYEIGVDDDGNFIGLTKEQLDESLDNIKAMAEILGCVYISERVVRKVMLPKIGAGYDATSHYRNRLGYSEEVTELIKTIGPNDTHLETPHGIFELEQRYIAEVVIVRKKLCYEPIPNVRVVLLGDHLSGKSTLVGHLVHGECDDGRGKCRLYSLRHRHEIESGETSSVSRSTLRFDANNEMINQDSVCRLTAEELSRKSKKLVTLLDTCGKQKYRRTTIQALLSDSPHVACLALPSNSICVGDSTIKYLKLLSIMNIPVFILFTKFDLLISNSAPDSPFHAEKIKQFKRFTDDLKAKLRDFFPGVECSVVGANHDMEKIASKLMAGKAIPLLNSDCISPDTFTLKRFLGHLERGEIDSRIAYGAEGCNEFLVQDVFTIPDVGCVVSGRTISGTFLTSLMDLDSEILFEADDNIDIVSSPYSLKRTNGGELEAGNMRHPLREEPEYYYVGPDSDGNFHRAIIRSIQSNRIDIERVGGDEVVSMALEFKDSRSAVGFFTPQRGMIITNRNPNHIKSTDRFNSRERNSLIGGASGEFNLERWIESYHRYSKGPQSISCGVANEFVAKMKVVKDNSSTISLGYQATIYSGTVAHIAEIKAINIIKRSGKSTASKHHPSDNDLLHYPHGNANENSSFVTGYAPAKRAKDLDDCVLPGSSNESTISTPRVPDESIHQDSADCDDSSVVSSEFGQNTSRIPILCHGDTAYVHFQFCNSKHKYLRVGNLVLYIEHPDNIQLKGEIVHLA</sequence>